<proteinExistence type="predicted"/>
<dbReference type="SUPFAM" id="SSF51294">
    <property type="entry name" value="Hedgehog/intein (Hint) domain"/>
    <property type="match status" value="1"/>
</dbReference>
<dbReference type="InterPro" id="IPR030934">
    <property type="entry name" value="Intein_C"/>
</dbReference>
<name>A0AAW6EBJ6_9FIRM</name>
<evidence type="ECO:0000313" key="1">
    <source>
        <dbReference type="EMBL" id="MDB8745847.1"/>
    </source>
</evidence>
<comment type="caution">
    <text evidence="1">The sequence shown here is derived from an EMBL/GenBank/DDBJ whole genome shotgun (WGS) entry which is preliminary data.</text>
</comment>
<dbReference type="NCBIfam" id="TIGR01443">
    <property type="entry name" value="intein_Cterm"/>
    <property type="match status" value="1"/>
</dbReference>
<dbReference type="AlphaFoldDB" id="A0AAW6EBJ6"/>
<sequence length="241" mass="27393">DKVLSEDETTGEVAVKTVTETYVNETDELIHIGVNGETISATPSHPFYADKLGWTLARSLKAGDVLVLSNGELVTVEWVQHEILENPIKVYNFEVEDFHTYFVGENGIFVHNGCGDNSWNEYQKEHVGEGKNRSELAAEYNAAKPVKSTNNTNKVHANSLDTGLPAEGYTLRNKDTGEILKYGETTRGKQRYTQKYLDNNNAVYVSEIRGTKREMHYWQHEKIIDYMYVADQRPPLNKSTW</sequence>
<feature type="non-terminal residue" evidence="1">
    <location>
        <position position="1"/>
    </location>
</feature>
<dbReference type="EMBL" id="JAQMLV010000021">
    <property type="protein sequence ID" value="MDB8745847.1"/>
    <property type="molecule type" value="Genomic_DNA"/>
</dbReference>
<reference evidence="1" key="1">
    <citation type="submission" date="2023-01" db="EMBL/GenBank/DDBJ databases">
        <title>Human gut microbiome strain richness.</title>
        <authorList>
            <person name="Chen-Liaw A."/>
        </authorList>
    </citation>
    <scope>NUCLEOTIDE SEQUENCE</scope>
    <source>
        <strain evidence="1">1001275st1_F4_1001275B_160808</strain>
    </source>
</reference>
<dbReference type="Proteomes" id="UP001211015">
    <property type="component" value="Unassembled WGS sequence"/>
</dbReference>
<dbReference type="InterPro" id="IPR006141">
    <property type="entry name" value="Intein_N"/>
</dbReference>
<dbReference type="Gene3D" id="2.170.16.10">
    <property type="entry name" value="Hedgehog/Intein (Hint) domain"/>
    <property type="match status" value="1"/>
</dbReference>
<gene>
    <name evidence="1" type="ORF">PNU62_12530</name>
</gene>
<protein>
    <submittedName>
        <fullName evidence="1">Polymorphic toxin-type HINT domain-containing protein</fullName>
    </submittedName>
</protein>
<organism evidence="1 2">
    <name type="scientific">Ruminococcus bicirculans</name>
    <name type="common">ex Wegman et al. 2014</name>
    <dbReference type="NCBI Taxonomy" id="1160721"/>
    <lineage>
        <taxon>Bacteria</taxon>
        <taxon>Bacillati</taxon>
        <taxon>Bacillota</taxon>
        <taxon>Clostridia</taxon>
        <taxon>Eubacteriales</taxon>
        <taxon>Oscillospiraceae</taxon>
        <taxon>Ruminococcus</taxon>
    </lineage>
</organism>
<dbReference type="GO" id="GO:0016539">
    <property type="term" value="P:intein-mediated protein splicing"/>
    <property type="evidence" value="ECO:0007669"/>
    <property type="project" value="InterPro"/>
</dbReference>
<evidence type="ECO:0000313" key="2">
    <source>
        <dbReference type="Proteomes" id="UP001211015"/>
    </source>
</evidence>
<dbReference type="InterPro" id="IPR036844">
    <property type="entry name" value="Hint_dom_sf"/>
</dbReference>
<dbReference type="RefSeq" id="WP_195389005.1">
    <property type="nucleotide sequence ID" value="NZ_JADNGL010000020.1"/>
</dbReference>
<dbReference type="PROSITE" id="PS50818">
    <property type="entry name" value="INTEIN_C_TER"/>
    <property type="match status" value="1"/>
</dbReference>
<accession>A0AAW6EBJ6</accession>
<dbReference type="CDD" id="cd00081">
    <property type="entry name" value="Hint"/>
    <property type="match status" value="1"/>
</dbReference>
<dbReference type="PROSITE" id="PS50817">
    <property type="entry name" value="INTEIN_N_TER"/>
    <property type="match status" value="1"/>
</dbReference>
<dbReference type="Pfam" id="PF07591">
    <property type="entry name" value="PT-HINT"/>
    <property type="match status" value="1"/>
</dbReference>